<dbReference type="InterPro" id="IPR009003">
    <property type="entry name" value="Peptidase_S1_PA"/>
</dbReference>
<dbReference type="InterPro" id="IPR017853">
    <property type="entry name" value="GH"/>
</dbReference>
<dbReference type="InterPro" id="IPR001360">
    <property type="entry name" value="Glyco_hydro_1"/>
</dbReference>
<keyword evidence="4" id="KW-1015">Disulfide bond</keyword>
<dbReference type="EMBL" id="JACMRX010000005">
    <property type="protein sequence ID" value="KAF7988634.1"/>
    <property type="molecule type" value="Genomic_DNA"/>
</dbReference>
<reference evidence="9 10" key="1">
    <citation type="submission" date="2020-08" db="EMBL/GenBank/DDBJ databases">
        <title>Aphidius gifuensis genome sequencing and assembly.</title>
        <authorList>
            <person name="Du Z."/>
        </authorList>
    </citation>
    <scope>NUCLEOTIDE SEQUENCE [LARGE SCALE GENOMIC DNA]</scope>
    <source>
        <strain evidence="9">YNYX2018</strain>
        <tissue evidence="9">Adults</tissue>
    </source>
</reference>
<dbReference type="SMART" id="SM00020">
    <property type="entry name" value="Tryp_SPc"/>
    <property type="match status" value="2"/>
</dbReference>
<dbReference type="InterPro" id="IPR001254">
    <property type="entry name" value="Trypsin_dom"/>
</dbReference>
<dbReference type="SUPFAM" id="SSF50494">
    <property type="entry name" value="Trypsin-like serine proteases"/>
    <property type="match status" value="2"/>
</dbReference>
<evidence type="ECO:0000256" key="5">
    <source>
        <dbReference type="ARBA" id="ARBA00023295"/>
    </source>
</evidence>
<evidence type="ECO:0000256" key="4">
    <source>
        <dbReference type="ARBA" id="ARBA00023157"/>
    </source>
</evidence>
<feature type="active site" description="Nucleophile" evidence="6">
    <location>
        <position position="792"/>
    </location>
</feature>
<organism evidence="9 10">
    <name type="scientific">Aphidius gifuensis</name>
    <name type="common">Parasitoid wasp</name>
    <dbReference type="NCBI Taxonomy" id="684658"/>
    <lineage>
        <taxon>Eukaryota</taxon>
        <taxon>Metazoa</taxon>
        <taxon>Ecdysozoa</taxon>
        <taxon>Arthropoda</taxon>
        <taxon>Hexapoda</taxon>
        <taxon>Insecta</taxon>
        <taxon>Pterygota</taxon>
        <taxon>Neoptera</taxon>
        <taxon>Endopterygota</taxon>
        <taxon>Hymenoptera</taxon>
        <taxon>Apocrita</taxon>
        <taxon>Ichneumonoidea</taxon>
        <taxon>Braconidae</taxon>
        <taxon>Aphidiinae</taxon>
        <taxon>Aphidius</taxon>
    </lineage>
</organism>
<protein>
    <recommendedName>
        <fullName evidence="2">beta-glucosidase</fullName>
        <ecNumber evidence="2">3.2.1.21</ecNumber>
    </recommendedName>
</protein>
<dbReference type="InterPro" id="IPR018114">
    <property type="entry name" value="TRYPSIN_HIS"/>
</dbReference>
<dbReference type="PROSITE" id="PS50240">
    <property type="entry name" value="TRYPSIN_DOM"/>
    <property type="match status" value="2"/>
</dbReference>
<keyword evidence="10" id="KW-1185">Reference proteome</keyword>
<dbReference type="PANTHER" id="PTHR10353:SF36">
    <property type="entry name" value="LP05116P"/>
    <property type="match status" value="1"/>
</dbReference>
<evidence type="ECO:0000313" key="9">
    <source>
        <dbReference type="EMBL" id="KAF7988634.1"/>
    </source>
</evidence>
<dbReference type="PROSITE" id="PS00572">
    <property type="entry name" value="GLYCOSYL_HYDROL_F1_1"/>
    <property type="match status" value="1"/>
</dbReference>
<dbReference type="GO" id="GO:0008422">
    <property type="term" value="F:beta-glucosidase activity"/>
    <property type="evidence" value="ECO:0007669"/>
    <property type="project" value="TreeGrafter"/>
</dbReference>
<evidence type="ECO:0000256" key="1">
    <source>
        <dbReference type="ARBA" id="ARBA00010838"/>
    </source>
</evidence>
<feature type="domain" description="Peptidase S1" evidence="8">
    <location>
        <begin position="201"/>
        <end position="446"/>
    </location>
</feature>
<dbReference type="PANTHER" id="PTHR10353">
    <property type="entry name" value="GLYCOSYL HYDROLASE"/>
    <property type="match status" value="1"/>
</dbReference>
<keyword evidence="3" id="KW-0378">Hydrolase</keyword>
<dbReference type="InterPro" id="IPR018120">
    <property type="entry name" value="Glyco_hydro_1_AS"/>
</dbReference>
<evidence type="ECO:0000259" key="8">
    <source>
        <dbReference type="PROSITE" id="PS50240"/>
    </source>
</evidence>
<dbReference type="GO" id="GO:0005975">
    <property type="term" value="P:carbohydrate metabolic process"/>
    <property type="evidence" value="ECO:0007669"/>
    <property type="project" value="InterPro"/>
</dbReference>
<evidence type="ECO:0000256" key="7">
    <source>
        <dbReference type="SAM" id="SignalP"/>
    </source>
</evidence>
<dbReference type="PRINTS" id="PR00131">
    <property type="entry name" value="GLHYDRLASE1"/>
</dbReference>
<feature type="signal peptide" evidence="7">
    <location>
        <begin position="1"/>
        <end position="19"/>
    </location>
</feature>
<dbReference type="InterPro" id="IPR043504">
    <property type="entry name" value="Peptidase_S1_PA_chymotrypsin"/>
</dbReference>
<comment type="similarity">
    <text evidence="1">Belongs to the glycosyl hydrolase 1 family.</text>
</comment>
<dbReference type="SUPFAM" id="SSF51445">
    <property type="entry name" value="(Trans)glycosidases"/>
    <property type="match status" value="1"/>
</dbReference>
<dbReference type="GO" id="GO:0006508">
    <property type="term" value="P:proteolysis"/>
    <property type="evidence" value="ECO:0007669"/>
    <property type="project" value="InterPro"/>
</dbReference>
<evidence type="ECO:0000256" key="2">
    <source>
        <dbReference type="ARBA" id="ARBA00012744"/>
    </source>
</evidence>
<dbReference type="Proteomes" id="UP000639338">
    <property type="component" value="Unassembled WGS sequence"/>
</dbReference>
<dbReference type="Pfam" id="PF00089">
    <property type="entry name" value="Trypsin"/>
    <property type="match status" value="2"/>
</dbReference>
<dbReference type="GO" id="GO:0004252">
    <property type="term" value="F:serine-type endopeptidase activity"/>
    <property type="evidence" value="ECO:0007669"/>
    <property type="project" value="InterPro"/>
</dbReference>
<feature type="chain" id="PRO_5032620518" description="beta-glucosidase" evidence="7">
    <location>
        <begin position="20"/>
        <end position="897"/>
    </location>
</feature>
<name>A0A835CLC7_APHGI</name>
<accession>A0A835CLC7</accession>
<dbReference type="EC" id="3.2.1.21" evidence="2"/>
<dbReference type="AlphaFoldDB" id="A0A835CLC7"/>
<keyword evidence="7" id="KW-0732">Signal</keyword>
<dbReference type="Pfam" id="PF00232">
    <property type="entry name" value="Glyco_hydro_1"/>
    <property type="match status" value="2"/>
</dbReference>
<gene>
    <name evidence="9" type="ORF">HCN44_001207</name>
</gene>
<dbReference type="PROSITE" id="PS00134">
    <property type="entry name" value="TRYPSIN_HIS"/>
    <property type="match status" value="1"/>
</dbReference>
<evidence type="ECO:0000256" key="3">
    <source>
        <dbReference type="ARBA" id="ARBA00022801"/>
    </source>
</evidence>
<feature type="domain" description="Peptidase S1" evidence="8">
    <location>
        <begin position="25"/>
        <end position="209"/>
    </location>
</feature>
<dbReference type="CDD" id="cd00190">
    <property type="entry name" value="Tryp_SPc"/>
    <property type="match status" value="1"/>
</dbReference>
<comment type="caution">
    <text evidence="9">The sequence shown here is derived from an EMBL/GenBank/DDBJ whole genome shotgun (WGS) entry which is preliminary data.</text>
</comment>
<sequence length="897" mass="102473">MYINFFLIVLQLYLRISEGKMPDKIVGGKVIPIEEAPWQVSLQDSNGHFCGGSIISDSYIITAAHCVSYSYNIAEINIFAQTGTNELYNEQGRIYEVEGPIIFSNIQRPISLPFQKFQSNNPYDVFIFSFSGWGNFNRKEASLSKYLQSISLIYSEKNDCRHKFPNSFENLICTAELPDRLGSAEGDSGGGLIYNNEIIGIVGGSLEICQCKLPKKLENGIISDIQDFPYQVSVQKKGEHHCGGVIIGSYHILSAAHCLTLTKNMIEQDVSVLSGSNNLDDPFSGERHEIILVIIHPEFDIEASWKNDLAIFVLEKPIIFSALRQPIALPTNNVNIGTEAILVGWGKTRIKNMGIQFNRYFHKLDMYVITNDFCQSIYANEISDTHFCCYRNDRQSLVEGDSGGPVIYDNKIIGIVDSGDDVDDGSSLAIFTKVYVYIDWINAIIEKHKYKKIPDGFKIGAATAAYQIEGGWNISDKGKNNWDEFTNSKSHLILDGSNGNNACNFYHKYKEDIQIIKNAKLNHFRLSLSWSRILPTGFADKISQEGVQYYKNVLDELHAQGIEPFVTINHFDIPHVIEKMGGWTNELIVDYFGDYARIVFQEFGSRMKLRDIGMYICGHNVLKAHARAYRIYDEEFRKIQNGKISIVLNCNHYIPVNDNEIDSCKIAHGFDCDWFSHPIYSKNGDYPSIMKKKIYERSKSQGYLRSRLPEFSPYWIDYIKGTFDYFGLNHYVTRMTKSIEKNIQDDSGVVKLINETWETTGSNEKQVVPEGIGGILRKIKNDYNNPPVYILENGRAGCGNESDINDIDRIKYHYSYMKEVLLAVNRDGCNVKAYTVWSFMDNFEWARGYSERYGLVYVNFTDSNYTRIPRLSLSWFSHIIKNKKLINFEEFNSLNYV</sequence>
<evidence type="ECO:0000313" key="10">
    <source>
        <dbReference type="Proteomes" id="UP000639338"/>
    </source>
</evidence>
<keyword evidence="5" id="KW-0326">Glycosidase</keyword>
<dbReference type="FunFam" id="2.40.10.10:FF:000068">
    <property type="entry name" value="transmembrane protease serine 2"/>
    <property type="match status" value="1"/>
</dbReference>
<dbReference type="Gene3D" id="2.40.10.10">
    <property type="entry name" value="Trypsin-like serine proteases"/>
    <property type="match status" value="4"/>
</dbReference>
<proteinExistence type="inferred from homology"/>
<evidence type="ECO:0000256" key="6">
    <source>
        <dbReference type="PROSITE-ProRule" id="PRU10055"/>
    </source>
</evidence>
<dbReference type="OrthoDB" id="65569at2759"/>
<dbReference type="Gene3D" id="3.20.20.80">
    <property type="entry name" value="Glycosidases"/>
    <property type="match status" value="2"/>
</dbReference>